<dbReference type="Proteomes" id="UP001396334">
    <property type="component" value="Unassembled WGS sequence"/>
</dbReference>
<gene>
    <name evidence="3" type="ORF">V6N11_034171</name>
</gene>
<dbReference type="PANTHER" id="PTHR47972">
    <property type="entry name" value="KINESIN-LIKE PROTEIN KLP-3"/>
    <property type="match status" value="1"/>
</dbReference>
<keyword evidence="4" id="KW-1185">Reference proteome</keyword>
<dbReference type="SUPFAM" id="SSF52540">
    <property type="entry name" value="P-loop containing nucleoside triphosphate hydrolases"/>
    <property type="match status" value="1"/>
</dbReference>
<evidence type="ECO:0000259" key="2">
    <source>
        <dbReference type="Pfam" id="PF00225"/>
    </source>
</evidence>
<dbReference type="PANTHER" id="PTHR47972:SF2">
    <property type="entry name" value="KINESIN-LIKE PROTEIN KIN-14S"/>
    <property type="match status" value="1"/>
</dbReference>
<accession>A0ABR2S2J2</accession>
<sequence>MEMPNYSSFLFELDLFRDAKLQVIFLIPPRKKFKLFVSMMKIYNKMIRGTKVINGQKIRSHLWLVDWDGSECVAKIEVKGERLKKSQLINKSFSTLGNVISTQFSIDFRETLCSLNLFSRARGIESGHAYKLVDLTEFYRYKQMVEKSKHNDRETKKLLGQWYSVDLVVMTLSWNSGGNEMRIGARKGVMKCSNPLLMDLLLT</sequence>
<dbReference type="InterPro" id="IPR036961">
    <property type="entry name" value="Kinesin_motor_dom_sf"/>
</dbReference>
<feature type="domain" description="Kinesin motor" evidence="2">
    <location>
        <begin position="47"/>
        <end position="102"/>
    </location>
</feature>
<protein>
    <recommendedName>
        <fullName evidence="2">Kinesin motor domain-containing protein</fullName>
    </recommendedName>
</protein>
<dbReference type="InterPro" id="IPR027640">
    <property type="entry name" value="Kinesin-like_fam"/>
</dbReference>
<reference evidence="3 4" key="1">
    <citation type="journal article" date="2024" name="G3 (Bethesda)">
        <title>Genome assembly of Hibiscus sabdariffa L. provides insights into metabolisms of medicinal natural products.</title>
        <authorList>
            <person name="Kim T."/>
        </authorList>
    </citation>
    <scope>NUCLEOTIDE SEQUENCE [LARGE SCALE GENOMIC DNA]</scope>
    <source>
        <strain evidence="3">TK-2024</strain>
        <tissue evidence="3">Old leaves</tissue>
    </source>
</reference>
<keyword evidence="1" id="KW-0505">Motor protein</keyword>
<comment type="caution">
    <text evidence="3">The sequence shown here is derived from an EMBL/GenBank/DDBJ whole genome shotgun (WGS) entry which is preliminary data.</text>
</comment>
<name>A0ABR2S2J2_9ROSI</name>
<dbReference type="InterPro" id="IPR001752">
    <property type="entry name" value="Kinesin_motor_dom"/>
</dbReference>
<dbReference type="Pfam" id="PF00225">
    <property type="entry name" value="Kinesin"/>
    <property type="match status" value="1"/>
</dbReference>
<organism evidence="3 4">
    <name type="scientific">Hibiscus sabdariffa</name>
    <name type="common">roselle</name>
    <dbReference type="NCBI Taxonomy" id="183260"/>
    <lineage>
        <taxon>Eukaryota</taxon>
        <taxon>Viridiplantae</taxon>
        <taxon>Streptophyta</taxon>
        <taxon>Embryophyta</taxon>
        <taxon>Tracheophyta</taxon>
        <taxon>Spermatophyta</taxon>
        <taxon>Magnoliopsida</taxon>
        <taxon>eudicotyledons</taxon>
        <taxon>Gunneridae</taxon>
        <taxon>Pentapetalae</taxon>
        <taxon>rosids</taxon>
        <taxon>malvids</taxon>
        <taxon>Malvales</taxon>
        <taxon>Malvaceae</taxon>
        <taxon>Malvoideae</taxon>
        <taxon>Hibiscus</taxon>
    </lineage>
</organism>
<dbReference type="EMBL" id="JBBPBN010000018">
    <property type="protein sequence ID" value="KAK9019132.1"/>
    <property type="molecule type" value="Genomic_DNA"/>
</dbReference>
<evidence type="ECO:0000313" key="4">
    <source>
        <dbReference type="Proteomes" id="UP001396334"/>
    </source>
</evidence>
<dbReference type="Gene3D" id="3.40.850.10">
    <property type="entry name" value="Kinesin motor domain"/>
    <property type="match status" value="1"/>
</dbReference>
<dbReference type="InterPro" id="IPR027417">
    <property type="entry name" value="P-loop_NTPase"/>
</dbReference>
<evidence type="ECO:0000313" key="3">
    <source>
        <dbReference type="EMBL" id="KAK9019132.1"/>
    </source>
</evidence>
<evidence type="ECO:0000256" key="1">
    <source>
        <dbReference type="ARBA" id="ARBA00023175"/>
    </source>
</evidence>
<proteinExistence type="predicted"/>